<dbReference type="Proteomes" id="UP000188947">
    <property type="component" value="Unassembled WGS sequence"/>
</dbReference>
<dbReference type="AlphaFoldDB" id="A0A1T3I1K4"/>
<dbReference type="RefSeq" id="WP_070904460.1">
    <property type="nucleotide sequence ID" value="NZ_CP016378.1"/>
</dbReference>
<reference evidence="2 3" key="1">
    <citation type="submission" date="2016-11" db="EMBL/GenBank/DDBJ databases">
        <title>Genome sequence and comparative genomic analysis of clinical strain Elizabethkingia meningoseptica 61421 PRCM.</title>
        <authorList>
            <person name="Wang M."/>
            <person name="Hu S."/>
            <person name="Cao L."/>
            <person name="Jiang T."/>
            <person name="Zhou Y."/>
            <person name="Ming D."/>
        </authorList>
    </citation>
    <scope>NUCLEOTIDE SEQUENCE [LARGE SCALE GENOMIC DNA]</scope>
    <source>
        <strain evidence="2 3">61421 PRCM</strain>
    </source>
</reference>
<accession>A0A1T3I1K4</accession>
<comment type="caution">
    <text evidence="2">The sequence shown here is derived from an EMBL/GenBank/DDBJ whole genome shotgun (WGS) entry which is preliminary data.</text>
</comment>
<evidence type="ECO:0000256" key="1">
    <source>
        <dbReference type="SAM" id="SignalP"/>
    </source>
</evidence>
<keyword evidence="1" id="KW-0732">Signal</keyword>
<feature type="signal peptide" evidence="1">
    <location>
        <begin position="1"/>
        <end position="26"/>
    </location>
</feature>
<dbReference type="EMBL" id="MPOG01000014">
    <property type="protein sequence ID" value="OOH94129.1"/>
    <property type="molecule type" value="Genomic_DNA"/>
</dbReference>
<proteinExistence type="predicted"/>
<keyword evidence="3" id="KW-1185">Reference proteome</keyword>
<sequence>MKYLFNYKQALGLPLLIFVAKAKAQAQNMQTNTLPAQCIQKLILTSDKMIFTKDHREKQVKSEIIIDPQQSIIVFSFEEPGKTKQPKVQNHIRAINCTIDNSFTTGKVIYAVNTDNPDGSVSATELLLEATPDGLFFSNNIEPANNKEVIPVSKKNSRNKTRRIVPQIVLFML</sequence>
<protein>
    <submittedName>
        <fullName evidence="2">Uncharacterized protein</fullName>
    </submittedName>
</protein>
<organism evidence="2 3">
    <name type="scientific">Elizabethkingia meningoseptica</name>
    <name type="common">Chryseobacterium meningosepticum</name>
    <dbReference type="NCBI Taxonomy" id="238"/>
    <lineage>
        <taxon>Bacteria</taxon>
        <taxon>Pseudomonadati</taxon>
        <taxon>Bacteroidota</taxon>
        <taxon>Flavobacteriia</taxon>
        <taxon>Flavobacteriales</taxon>
        <taxon>Weeksellaceae</taxon>
        <taxon>Elizabethkingia</taxon>
    </lineage>
</organism>
<evidence type="ECO:0000313" key="3">
    <source>
        <dbReference type="Proteomes" id="UP000188947"/>
    </source>
</evidence>
<gene>
    <name evidence="2" type="ORF">BMF97_12235</name>
</gene>
<name>A0A1T3I1K4_ELIME</name>
<evidence type="ECO:0000313" key="2">
    <source>
        <dbReference type="EMBL" id="OOH94129.1"/>
    </source>
</evidence>
<feature type="chain" id="PRO_5030034697" evidence="1">
    <location>
        <begin position="27"/>
        <end position="173"/>
    </location>
</feature>